<sequence>MANSSDRPNTNLSPGSDIGSGVSGSSPNDLDQTWVMDYASCIWILPIHVLDNDDRIPRIAMRLIPPRKLEKSSFSSFIYLTRYSSLLRKCNQVMVGLQTIFCTLACTPPWSCRTTSFPMLSTIMQEHKDCPTLSKNLC</sequence>
<organism evidence="2 3">
    <name type="scientific">Amborella trichopoda</name>
    <dbReference type="NCBI Taxonomy" id="13333"/>
    <lineage>
        <taxon>Eukaryota</taxon>
        <taxon>Viridiplantae</taxon>
        <taxon>Streptophyta</taxon>
        <taxon>Embryophyta</taxon>
        <taxon>Tracheophyta</taxon>
        <taxon>Spermatophyta</taxon>
        <taxon>Magnoliopsida</taxon>
        <taxon>Amborellales</taxon>
        <taxon>Amborellaceae</taxon>
        <taxon>Amborella</taxon>
    </lineage>
</organism>
<evidence type="ECO:0000313" key="3">
    <source>
        <dbReference type="Proteomes" id="UP000017836"/>
    </source>
</evidence>
<accession>W1PUF6</accession>
<evidence type="ECO:0000313" key="2">
    <source>
        <dbReference type="EMBL" id="ERN11673.1"/>
    </source>
</evidence>
<proteinExistence type="predicted"/>
<gene>
    <name evidence="2" type="ORF">AMTR_s00022p00220300</name>
</gene>
<dbReference type="EMBL" id="KI392687">
    <property type="protein sequence ID" value="ERN11673.1"/>
    <property type="molecule type" value="Genomic_DNA"/>
</dbReference>
<dbReference type="Gramene" id="ERN11673">
    <property type="protein sequence ID" value="ERN11673"/>
    <property type="gene ID" value="AMTR_s00022p00220300"/>
</dbReference>
<keyword evidence="3" id="KW-1185">Reference proteome</keyword>
<feature type="compositionally biased region" description="Low complexity" evidence="1">
    <location>
        <begin position="13"/>
        <end position="25"/>
    </location>
</feature>
<dbReference type="Proteomes" id="UP000017836">
    <property type="component" value="Unassembled WGS sequence"/>
</dbReference>
<feature type="region of interest" description="Disordered" evidence="1">
    <location>
        <begin position="1"/>
        <end position="25"/>
    </location>
</feature>
<evidence type="ECO:0000256" key="1">
    <source>
        <dbReference type="SAM" id="MobiDB-lite"/>
    </source>
</evidence>
<dbReference type="HOGENOM" id="CLU_1857952_0_0_1"/>
<reference evidence="3" key="1">
    <citation type="journal article" date="2013" name="Science">
        <title>The Amborella genome and the evolution of flowering plants.</title>
        <authorList>
            <consortium name="Amborella Genome Project"/>
        </authorList>
    </citation>
    <scope>NUCLEOTIDE SEQUENCE [LARGE SCALE GENOMIC DNA]</scope>
</reference>
<feature type="compositionally biased region" description="Polar residues" evidence="1">
    <location>
        <begin position="1"/>
        <end position="12"/>
    </location>
</feature>
<name>W1PUF6_AMBTC</name>
<dbReference type="AlphaFoldDB" id="W1PUF6"/>
<protein>
    <submittedName>
        <fullName evidence="2">Uncharacterized protein</fullName>
    </submittedName>
</protein>